<evidence type="ECO:0000313" key="1">
    <source>
        <dbReference type="EMBL" id="MBC8336704.1"/>
    </source>
</evidence>
<organism evidence="1 2">
    <name type="scientific">Candidatus Desulfolinea nitratireducens</name>
    <dbReference type="NCBI Taxonomy" id="2841698"/>
    <lineage>
        <taxon>Bacteria</taxon>
        <taxon>Bacillati</taxon>
        <taxon>Chloroflexota</taxon>
        <taxon>Anaerolineae</taxon>
        <taxon>Anaerolineales</taxon>
        <taxon>Anaerolineales incertae sedis</taxon>
        <taxon>Candidatus Desulfolinea</taxon>
    </lineage>
</organism>
<evidence type="ECO:0008006" key="3">
    <source>
        <dbReference type="Google" id="ProtNLM"/>
    </source>
</evidence>
<reference evidence="1 2" key="1">
    <citation type="submission" date="2020-08" db="EMBL/GenBank/DDBJ databases">
        <title>Bridging the membrane lipid divide: bacteria of the FCB group superphylum have the potential to synthesize archaeal ether lipids.</title>
        <authorList>
            <person name="Villanueva L."/>
            <person name="Von Meijenfeldt F.A.B."/>
            <person name="Westbye A.B."/>
            <person name="Yadav S."/>
            <person name="Hopmans E.C."/>
            <person name="Dutilh B.E."/>
            <person name="Sinninghe Damste J.S."/>
        </authorList>
    </citation>
    <scope>NUCLEOTIDE SEQUENCE [LARGE SCALE GENOMIC DNA]</scope>
    <source>
        <strain evidence="1">NIOZ-UU36</strain>
    </source>
</reference>
<dbReference type="Gene3D" id="3.40.50.1820">
    <property type="entry name" value="alpha/beta hydrolase"/>
    <property type="match status" value="1"/>
</dbReference>
<gene>
    <name evidence="1" type="ORF">H8E29_15690</name>
</gene>
<name>A0A8J6TKA9_9CHLR</name>
<accession>A0A8J6TKA9</accession>
<evidence type="ECO:0000313" key="2">
    <source>
        <dbReference type="Proteomes" id="UP000614469"/>
    </source>
</evidence>
<dbReference type="Proteomes" id="UP000614469">
    <property type="component" value="Unassembled WGS sequence"/>
</dbReference>
<dbReference type="SUPFAM" id="SSF53474">
    <property type="entry name" value="alpha/beta-Hydrolases"/>
    <property type="match status" value="1"/>
</dbReference>
<dbReference type="EMBL" id="JACNJN010000186">
    <property type="protein sequence ID" value="MBC8336704.1"/>
    <property type="molecule type" value="Genomic_DNA"/>
</dbReference>
<dbReference type="AlphaFoldDB" id="A0A8J6TKA9"/>
<proteinExistence type="predicted"/>
<protein>
    <recommendedName>
        <fullName evidence="3">Phospholipase/carboxylesterase/thioesterase domain-containing protein</fullName>
    </recommendedName>
</protein>
<sequence length="104" mass="11902">MAIWMALMDKIPVAGFVAVNPGGPYINDIKNWEPIFEKSENFNEKRGYFVVGEKDPNLENVKALYELLVSKGMACEFFISPEIAHDFPDDFNQILAQALKYIRE</sequence>
<comment type="caution">
    <text evidence="1">The sequence shown here is derived from an EMBL/GenBank/DDBJ whole genome shotgun (WGS) entry which is preliminary data.</text>
</comment>
<dbReference type="InterPro" id="IPR029058">
    <property type="entry name" value="AB_hydrolase_fold"/>
</dbReference>